<name>A0ABR2N4W5_9ASPA</name>
<gene>
    <name evidence="1" type="ORF">KSP40_PGU005499</name>
</gene>
<proteinExistence type="predicted"/>
<dbReference type="Proteomes" id="UP001412067">
    <property type="component" value="Unassembled WGS sequence"/>
</dbReference>
<evidence type="ECO:0000313" key="1">
    <source>
        <dbReference type="EMBL" id="KAK8971163.1"/>
    </source>
</evidence>
<accession>A0ABR2N4W5</accession>
<keyword evidence="2" id="KW-1185">Reference proteome</keyword>
<evidence type="ECO:0000313" key="2">
    <source>
        <dbReference type="Proteomes" id="UP001412067"/>
    </source>
</evidence>
<comment type="caution">
    <text evidence="1">The sequence shown here is derived from an EMBL/GenBank/DDBJ whole genome shotgun (WGS) entry which is preliminary data.</text>
</comment>
<protein>
    <submittedName>
        <fullName evidence="1">Uncharacterized protein</fullName>
    </submittedName>
</protein>
<reference evidence="1 2" key="1">
    <citation type="journal article" date="2022" name="Nat. Plants">
        <title>Genomes of leafy and leafless Platanthera orchids illuminate the evolution of mycoheterotrophy.</title>
        <authorList>
            <person name="Li M.H."/>
            <person name="Liu K.W."/>
            <person name="Li Z."/>
            <person name="Lu H.C."/>
            <person name="Ye Q.L."/>
            <person name="Zhang D."/>
            <person name="Wang J.Y."/>
            <person name="Li Y.F."/>
            <person name="Zhong Z.M."/>
            <person name="Liu X."/>
            <person name="Yu X."/>
            <person name="Liu D.K."/>
            <person name="Tu X.D."/>
            <person name="Liu B."/>
            <person name="Hao Y."/>
            <person name="Liao X.Y."/>
            <person name="Jiang Y.T."/>
            <person name="Sun W.H."/>
            <person name="Chen J."/>
            <person name="Chen Y.Q."/>
            <person name="Ai Y."/>
            <person name="Zhai J.W."/>
            <person name="Wu S.S."/>
            <person name="Zhou Z."/>
            <person name="Hsiao Y.Y."/>
            <person name="Wu W.L."/>
            <person name="Chen Y.Y."/>
            <person name="Lin Y.F."/>
            <person name="Hsu J.L."/>
            <person name="Li C.Y."/>
            <person name="Wang Z.W."/>
            <person name="Zhao X."/>
            <person name="Zhong W.Y."/>
            <person name="Ma X.K."/>
            <person name="Ma L."/>
            <person name="Huang J."/>
            <person name="Chen G.Z."/>
            <person name="Huang M.Z."/>
            <person name="Huang L."/>
            <person name="Peng D.H."/>
            <person name="Luo Y.B."/>
            <person name="Zou S.Q."/>
            <person name="Chen S.P."/>
            <person name="Lan S."/>
            <person name="Tsai W.C."/>
            <person name="Van de Peer Y."/>
            <person name="Liu Z.J."/>
        </authorList>
    </citation>
    <scope>NUCLEOTIDE SEQUENCE [LARGE SCALE GENOMIC DNA]</scope>
    <source>
        <strain evidence="1">Lor288</strain>
    </source>
</reference>
<sequence>MRKDRASCNVMDFRLVAVSANIDYANRTPFPETKWVMPKYTLATTKYIDHVKVHIFSTVIRAVSIWRLVLAGRFRLLDQWCSFAEVIIKCFG</sequence>
<organism evidence="1 2">
    <name type="scientific">Platanthera guangdongensis</name>
    <dbReference type="NCBI Taxonomy" id="2320717"/>
    <lineage>
        <taxon>Eukaryota</taxon>
        <taxon>Viridiplantae</taxon>
        <taxon>Streptophyta</taxon>
        <taxon>Embryophyta</taxon>
        <taxon>Tracheophyta</taxon>
        <taxon>Spermatophyta</taxon>
        <taxon>Magnoliopsida</taxon>
        <taxon>Liliopsida</taxon>
        <taxon>Asparagales</taxon>
        <taxon>Orchidaceae</taxon>
        <taxon>Orchidoideae</taxon>
        <taxon>Orchideae</taxon>
        <taxon>Orchidinae</taxon>
        <taxon>Platanthera</taxon>
    </lineage>
</organism>
<dbReference type="EMBL" id="JBBWWR010000001">
    <property type="protein sequence ID" value="KAK8971163.1"/>
    <property type="molecule type" value="Genomic_DNA"/>
</dbReference>